<accession>A0A1I7YZ99</accession>
<dbReference type="WBParaSite" id="L893_g21254.t1">
    <property type="protein sequence ID" value="L893_g21254.t1"/>
    <property type="gene ID" value="L893_g21254"/>
</dbReference>
<proteinExistence type="predicted"/>
<feature type="region of interest" description="Disordered" evidence="1">
    <location>
        <begin position="63"/>
        <end position="112"/>
    </location>
</feature>
<evidence type="ECO:0000313" key="2">
    <source>
        <dbReference type="Proteomes" id="UP000095287"/>
    </source>
</evidence>
<evidence type="ECO:0000313" key="3">
    <source>
        <dbReference type="WBParaSite" id="L893_g21254.t1"/>
    </source>
</evidence>
<feature type="compositionally biased region" description="Low complexity" evidence="1">
    <location>
        <begin position="1"/>
        <end position="12"/>
    </location>
</feature>
<organism evidence="2 3">
    <name type="scientific">Steinernema glaseri</name>
    <dbReference type="NCBI Taxonomy" id="37863"/>
    <lineage>
        <taxon>Eukaryota</taxon>
        <taxon>Metazoa</taxon>
        <taxon>Ecdysozoa</taxon>
        <taxon>Nematoda</taxon>
        <taxon>Chromadorea</taxon>
        <taxon>Rhabditida</taxon>
        <taxon>Tylenchina</taxon>
        <taxon>Panagrolaimomorpha</taxon>
        <taxon>Strongyloidoidea</taxon>
        <taxon>Steinernematidae</taxon>
        <taxon>Steinernema</taxon>
    </lineage>
</organism>
<keyword evidence="2" id="KW-1185">Reference proteome</keyword>
<feature type="region of interest" description="Disordered" evidence="1">
    <location>
        <begin position="1"/>
        <end position="32"/>
    </location>
</feature>
<sequence>MAASADYSSSSESELEDPAVQQPVYIPAPEQKPESIIYGKIVKETRERLEKAHLLRTQPVTINAFTGPGKHRGEKTEKTGFLVRHGIWNDDKQKRAESKKASRDDKANKKEK</sequence>
<feature type="compositionally biased region" description="Basic and acidic residues" evidence="1">
    <location>
        <begin position="87"/>
        <end position="112"/>
    </location>
</feature>
<protein>
    <submittedName>
        <fullName evidence="3">Uncharacterized protein</fullName>
    </submittedName>
</protein>
<evidence type="ECO:0000256" key="1">
    <source>
        <dbReference type="SAM" id="MobiDB-lite"/>
    </source>
</evidence>
<dbReference type="Proteomes" id="UP000095287">
    <property type="component" value="Unplaced"/>
</dbReference>
<reference evidence="3" key="1">
    <citation type="submission" date="2016-11" db="UniProtKB">
        <authorList>
            <consortium name="WormBaseParasite"/>
        </authorList>
    </citation>
    <scope>IDENTIFICATION</scope>
</reference>
<name>A0A1I7YZ99_9BILA</name>
<dbReference type="AlphaFoldDB" id="A0A1I7YZ99"/>